<dbReference type="Proteomes" id="UP001295794">
    <property type="component" value="Unassembled WGS sequence"/>
</dbReference>
<protein>
    <submittedName>
        <fullName evidence="2">Uncharacterized protein</fullName>
    </submittedName>
</protein>
<organism evidence="2 3">
    <name type="scientific">Mycena citricolor</name>
    <dbReference type="NCBI Taxonomy" id="2018698"/>
    <lineage>
        <taxon>Eukaryota</taxon>
        <taxon>Fungi</taxon>
        <taxon>Dikarya</taxon>
        <taxon>Basidiomycota</taxon>
        <taxon>Agaricomycotina</taxon>
        <taxon>Agaricomycetes</taxon>
        <taxon>Agaricomycetidae</taxon>
        <taxon>Agaricales</taxon>
        <taxon>Marasmiineae</taxon>
        <taxon>Mycenaceae</taxon>
        <taxon>Mycena</taxon>
    </lineage>
</organism>
<dbReference type="AlphaFoldDB" id="A0AAD2I053"/>
<evidence type="ECO:0000313" key="2">
    <source>
        <dbReference type="EMBL" id="CAK5284596.1"/>
    </source>
</evidence>
<dbReference type="CDD" id="cd09272">
    <property type="entry name" value="RNase_HI_RT_Ty1"/>
    <property type="match status" value="1"/>
</dbReference>
<reference evidence="2" key="1">
    <citation type="submission" date="2023-11" db="EMBL/GenBank/DDBJ databases">
        <authorList>
            <person name="De Vega J J."/>
            <person name="De Vega J J."/>
        </authorList>
    </citation>
    <scope>NUCLEOTIDE SEQUENCE</scope>
</reference>
<comment type="caution">
    <text evidence="2">The sequence shown here is derived from an EMBL/GenBank/DDBJ whole genome shotgun (WGS) entry which is preliminary data.</text>
</comment>
<dbReference type="EMBL" id="CAVNYO010000102">
    <property type="protein sequence ID" value="CAK5265854.1"/>
    <property type="molecule type" value="Genomic_DNA"/>
</dbReference>
<evidence type="ECO:0000313" key="3">
    <source>
        <dbReference type="Proteomes" id="UP001295794"/>
    </source>
</evidence>
<proteinExistence type="predicted"/>
<dbReference type="EMBL" id="CAVNYO010000480">
    <property type="protein sequence ID" value="CAK5284596.1"/>
    <property type="molecule type" value="Genomic_DNA"/>
</dbReference>
<gene>
    <name evidence="2" type="ORF">MYCIT1_LOCUS37936</name>
    <name evidence="1" type="ORF">MYCIT1_LOCUS7167</name>
</gene>
<sequence>LGLDTSPPTHISVDNMGTIAFAHNSGFHARSKHIDIRYHFIRDTITSHEVSVSHVPTNENAADILTKGLARNKHEHFIEALGMYRA</sequence>
<name>A0AAD2I053_9AGAR</name>
<accession>A0AAD2I053</accession>
<feature type="non-terminal residue" evidence="2">
    <location>
        <position position="1"/>
    </location>
</feature>
<evidence type="ECO:0000313" key="1">
    <source>
        <dbReference type="EMBL" id="CAK5265854.1"/>
    </source>
</evidence>
<keyword evidence="3" id="KW-1185">Reference proteome</keyword>